<gene>
    <name evidence="2" type="ORF">ACFOUW_20580</name>
</gene>
<protein>
    <submittedName>
        <fullName evidence="2">DUF2891 family protein</fullName>
    </submittedName>
</protein>
<feature type="compositionally biased region" description="Basic and acidic residues" evidence="1">
    <location>
        <begin position="15"/>
        <end position="28"/>
    </location>
</feature>
<name>A0ABV7YD56_9ACTN</name>
<proteinExistence type="predicted"/>
<sequence length="67" mass="7565">MGAPPSTRGSRPKRTRAEATPEGERGERPAPVFYGSYDWHSCVEMHWVLMRLLRAVPNTIPEGEVWG</sequence>
<dbReference type="EMBL" id="JBHRZH010000017">
    <property type="protein sequence ID" value="MFC3763250.1"/>
    <property type="molecule type" value="Genomic_DNA"/>
</dbReference>
<dbReference type="Proteomes" id="UP001595699">
    <property type="component" value="Unassembled WGS sequence"/>
</dbReference>
<evidence type="ECO:0000313" key="3">
    <source>
        <dbReference type="Proteomes" id="UP001595699"/>
    </source>
</evidence>
<feature type="region of interest" description="Disordered" evidence="1">
    <location>
        <begin position="1"/>
        <end position="30"/>
    </location>
</feature>
<dbReference type="RefSeq" id="WP_205119679.1">
    <property type="nucleotide sequence ID" value="NZ_JAFBCM010000001.1"/>
</dbReference>
<dbReference type="InterPro" id="IPR021365">
    <property type="entry name" value="DUF2891"/>
</dbReference>
<keyword evidence="3" id="KW-1185">Reference proteome</keyword>
<evidence type="ECO:0000256" key="1">
    <source>
        <dbReference type="SAM" id="MobiDB-lite"/>
    </source>
</evidence>
<evidence type="ECO:0000313" key="2">
    <source>
        <dbReference type="EMBL" id="MFC3763250.1"/>
    </source>
</evidence>
<accession>A0ABV7YD56</accession>
<organism evidence="2 3">
    <name type="scientific">Tenggerimyces flavus</name>
    <dbReference type="NCBI Taxonomy" id="1708749"/>
    <lineage>
        <taxon>Bacteria</taxon>
        <taxon>Bacillati</taxon>
        <taxon>Actinomycetota</taxon>
        <taxon>Actinomycetes</taxon>
        <taxon>Propionibacteriales</taxon>
        <taxon>Nocardioidaceae</taxon>
        <taxon>Tenggerimyces</taxon>
    </lineage>
</organism>
<dbReference type="Pfam" id="PF11199">
    <property type="entry name" value="DUF2891"/>
    <property type="match status" value="1"/>
</dbReference>
<comment type="caution">
    <text evidence="2">The sequence shown here is derived from an EMBL/GenBank/DDBJ whole genome shotgun (WGS) entry which is preliminary data.</text>
</comment>
<reference evidence="3" key="1">
    <citation type="journal article" date="2019" name="Int. J. Syst. Evol. Microbiol.">
        <title>The Global Catalogue of Microorganisms (GCM) 10K type strain sequencing project: providing services to taxonomists for standard genome sequencing and annotation.</title>
        <authorList>
            <consortium name="The Broad Institute Genomics Platform"/>
            <consortium name="The Broad Institute Genome Sequencing Center for Infectious Disease"/>
            <person name="Wu L."/>
            <person name="Ma J."/>
        </authorList>
    </citation>
    <scope>NUCLEOTIDE SEQUENCE [LARGE SCALE GENOMIC DNA]</scope>
    <source>
        <strain evidence="3">CGMCC 4.7241</strain>
    </source>
</reference>